<dbReference type="Gene3D" id="1.10.10.410">
    <property type="match status" value="1"/>
</dbReference>
<protein>
    <recommendedName>
        <fullName evidence="3">Glutamyl-tRNA amidotransferase</fullName>
    </recommendedName>
</protein>
<reference evidence="1 2" key="1">
    <citation type="submission" date="2017-05" db="EMBL/GenBank/DDBJ databases">
        <title>Genome Analysis of Maritalea myrionectae HL2708#5.</title>
        <authorList>
            <consortium name="Cotde Inc.-PKNU"/>
            <person name="Jang D."/>
            <person name="Oh H.-M."/>
        </authorList>
    </citation>
    <scope>NUCLEOTIDE SEQUENCE [LARGE SCALE GENOMIC DNA]</scope>
    <source>
        <strain evidence="1 2">HL2708#5</strain>
    </source>
</reference>
<organism evidence="1 2">
    <name type="scientific">Maritalea myrionectae</name>
    <dbReference type="NCBI Taxonomy" id="454601"/>
    <lineage>
        <taxon>Bacteria</taxon>
        <taxon>Pseudomonadati</taxon>
        <taxon>Pseudomonadota</taxon>
        <taxon>Alphaproteobacteria</taxon>
        <taxon>Hyphomicrobiales</taxon>
        <taxon>Devosiaceae</taxon>
        <taxon>Maritalea</taxon>
    </lineage>
</organism>
<dbReference type="STRING" id="1122213.GCA_000423365_01456"/>
<dbReference type="InterPro" id="IPR019004">
    <property type="entry name" value="YqeY/Aim41"/>
</dbReference>
<dbReference type="KEGG" id="mmyr:MXMO3_01339"/>
<dbReference type="EMBL" id="CP021330">
    <property type="protein sequence ID" value="AVX03870.1"/>
    <property type="molecule type" value="Genomic_DNA"/>
</dbReference>
<dbReference type="InterPro" id="IPR023168">
    <property type="entry name" value="GatB_Yqey_C_2"/>
</dbReference>
<dbReference type="Gene3D" id="1.10.1510.10">
    <property type="entry name" value="Uncharacterised protein YqeY/AIM41 PF09424, N-terminal domain"/>
    <property type="match status" value="1"/>
</dbReference>
<dbReference type="AlphaFoldDB" id="A0A2R4MCZ0"/>
<keyword evidence="2" id="KW-1185">Reference proteome</keyword>
<dbReference type="Proteomes" id="UP000258927">
    <property type="component" value="Chromosome"/>
</dbReference>
<evidence type="ECO:0000313" key="1">
    <source>
        <dbReference type="EMBL" id="AVX03870.1"/>
    </source>
</evidence>
<sequence>MRDQINQALKQALKSRDSSRLGTLRLISAAIKDRDIEARGKGKEAVDDAEILQILQKMVKQREESAAVYAENGREELAEQERAEIKTIQDFLPKPLSEDEVDAAIDEAIAQTEAQSLKDMGKVVGILKAKYPGRIDFGQASKNVKAKLNG</sequence>
<gene>
    <name evidence="1" type="ORF">MXMO3_01339</name>
</gene>
<dbReference type="RefSeq" id="WP_027834518.1">
    <property type="nucleotide sequence ID" value="NZ_CP021330.1"/>
</dbReference>
<dbReference type="PANTHER" id="PTHR28055">
    <property type="entry name" value="ALTERED INHERITANCE OF MITOCHONDRIA PROTEIN 41, MITOCHONDRIAL"/>
    <property type="match status" value="1"/>
</dbReference>
<accession>A0A2R4MCZ0</accession>
<evidence type="ECO:0008006" key="3">
    <source>
        <dbReference type="Google" id="ProtNLM"/>
    </source>
</evidence>
<dbReference type="SUPFAM" id="SSF89095">
    <property type="entry name" value="GatB/YqeY motif"/>
    <property type="match status" value="1"/>
</dbReference>
<dbReference type="Pfam" id="PF09424">
    <property type="entry name" value="YqeY"/>
    <property type="match status" value="1"/>
</dbReference>
<dbReference type="InterPro" id="IPR003789">
    <property type="entry name" value="Asn/Gln_tRNA_amidoTrase-B-like"/>
</dbReference>
<dbReference type="PANTHER" id="PTHR28055:SF1">
    <property type="entry name" value="ALTERED INHERITANCE OF MITOCHONDRIA PROTEIN 41, MITOCHONDRIAL"/>
    <property type="match status" value="1"/>
</dbReference>
<dbReference type="GO" id="GO:0016884">
    <property type="term" value="F:carbon-nitrogen ligase activity, with glutamine as amido-N-donor"/>
    <property type="evidence" value="ECO:0007669"/>
    <property type="project" value="InterPro"/>
</dbReference>
<evidence type="ECO:0000313" key="2">
    <source>
        <dbReference type="Proteomes" id="UP000258927"/>
    </source>
</evidence>
<name>A0A2R4MCZ0_9HYPH</name>
<proteinExistence type="predicted"/>
<dbReference type="InterPro" id="IPR042184">
    <property type="entry name" value="YqeY/Aim41_N"/>
</dbReference>